<comment type="caution">
    <text evidence="2">The sequence shown here is derived from an EMBL/GenBank/DDBJ whole genome shotgun (WGS) entry which is preliminary data.</text>
</comment>
<gene>
    <name evidence="2" type="ORF">DXZ20_16250</name>
</gene>
<feature type="region of interest" description="Disordered" evidence="1">
    <location>
        <begin position="55"/>
        <end position="79"/>
    </location>
</feature>
<dbReference type="EMBL" id="QXHD01000004">
    <property type="protein sequence ID" value="NEZ57200.1"/>
    <property type="molecule type" value="Genomic_DNA"/>
</dbReference>
<dbReference type="Proteomes" id="UP000481033">
    <property type="component" value="Unassembled WGS sequence"/>
</dbReference>
<proteinExistence type="predicted"/>
<evidence type="ECO:0000256" key="1">
    <source>
        <dbReference type="SAM" id="MobiDB-lite"/>
    </source>
</evidence>
<evidence type="ECO:0000313" key="3">
    <source>
        <dbReference type="Proteomes" id="UP000481033"/>
    </source>
</evidence>
<keyword evidence="3" id="KW-1185">Reference proteome</keyword>
<accession>A0A6M0RMW5</accession>
<protein>
    <submittedName>
        <fullName evidence="2">Uncharacterized protein</fullName>
    </submittedName>
</protein>
<evidence type="ECO:0000313" key="2">
    <source>
        <dbReference type="EMBL" id="NEZ57200.1"/>
    </source>
</evidence>
<organism evidence="2 3">
    <name type="scientific">Adonisia turfae CCMR0081</name>
    <dbReference type="NCBI Taxonomy" id="2292702"/>
    <lineage>
        <taxon>Bacteria</taxon>
        <taxon>Bacillati</taxon>
        <taxon>Cyanobacteriota</taxon>
        <taxon>Adonisia</taxon>
        <taxon>Adonisia turfae</taxon>
    </lineage>
</organism>
<dbReference type="RefSeq" id="WP_163668305.1">
    <property type="nucleotide sequence ID" value="NZ_QXHD01000004.1"/>
</dbReference>
<dbReference type="InterPro" id="IPR029039">
    <property type="entry name" value="Flavoprotein-like_sf"/>
</dbReference>
<name>A0A6M0RMW5_9CYAN</name>
<dbReference type="Gene3D" id="3.40.50.360">
    <property type="match status" value="1"/>
</dbReference>
<dbReference type="AlphaFoldDB" id="A0A6M0RMW5"/>
<reference evidence="2 3" key="1">
    <citation type="journal article" date="2020" name="Microb. Ecol.">
        <title>Ecogenomics of the Marine Benthic Filamentous Cyanobacterium Adonisia.</title>
        <authorList>
            <person name="Walter J.M."/>
            <person name="Coutinho F.H."/>
            <person name="Leomil L."/>
            <person name="Hargreaves P.I."/>
            <person name="Campeao M.E."/>
            <person name="Vieira V.V."/>
            <person name="Silva B.S."/>
            <person name="Fistarol G.O."/>
            <person name="Salomon P.S."/>
            <person name="Sawabe T."/>
            <person name="Mino S."/>
            <person name="Hosokawa M."/>
            <person name="Miyashita H."/>
            <person name="Maruyama F."/>
            <person name="van Verk M.C."/>
            <person name="Dutilh B.E."/>
            <person name="Thompson C.C."/>
            <person name="Thompson F.L."/>
        </authorList>
    </citation>
    <scope>NUCLEOTIDE SEQUENCE [LARGE SCALE GENOMIC DNA]</scope>
    <source>
        <strain evidence="2 3">CCMR0081</strain>
    </source>
</reference>
<sequence length="79" mass="8955">MSHILHRDSSLRERGSSYAAGTDLVSYGFQEPYLRAVLGLIGVSDITFIRAANSNEREDSRRQSLAKTHDLIRQMTTTW</sequence>
<feature type="compositionally biased region" description="Basic and acidic residues" evidence="1">
    <location>
        <begin position="55"/>
        <end position="72"/>
    </location>
</feature>